<dbReference type="PATRIC" id="fig|727.564.peg.1113"/>
<organism evidence="1 2">
    <name type="scientific">Haemophilus influenzae</name>
    <dbReference type="NCBI Taxonomy" id="727"/>
    <lineage>
        <taxon>Bacteria</taxon>
        <taxon>Pseudomonadati</taxon>
        <taxon>Pseudomonadota</taxon>
        <taxon>Gammaproteobacteria</taxon>
        <taxon>Pasteurellales</taxon>
        <taxon>Pasteurellaceae</taxon>
        <taxon>Haemophilus</taxon>
    </lineage>
</organism>
<evidence type="ECO:0000313" key="1">
    <source>
        <dbReference type="EMBL" id="KIS35288.1"/>
    </source>
</evidence>
<accession>A0A0D0IHL4</accession>
<comment type="caution">
    <text evidence="1">The sequence shown here is derived from an EMBL/GenBank/DDBJ whole genome shotgun (WGS) entry which is preliminary data.</text>
</comment>
<dbReference type="EMBL" id="JMQP01000002">
    <property type="protein sequence ID" value="KIS35288.1"/>
    <property type="molecule type" value="Genomic_DNA"/>
</dbReference>
<proteinExistence type="predicted"/>
<sequence length="64" mass="7144">MSESNSVHKTKRKPRPTREVSVAFHMTLNVEEGKAFEHKRENLGLATKAALGRMLIRQGLGLAD</sequence>
<reference evidence="1 2" key="1">
    <citation type="submission" date="2014-05" db="EMBL/GenBank/DDBJ databases">
        <title>Methylome analysis of the phasevarions of Haemophilus influenzae.</title>
        <authorList>
            <person name="Atack J.M."/>
            <person name="Fox K.L."/>
            <person name="Power P.M."/>
            <person name="Clark T."/>
            <person name="Jurcisek J."/>
            <person name="Korlach J."/>
            <person name="Bakaletz L.O."/>
            <person name="Jennings M.P."/>
        </authorList>
    </citation>
    <scope>NUCLEOTIDE SEQUENCE [LARGE SCALE GENOMIC DNA]</scope>
    <source>
        <strain evidence="1 2">1209</strain>
    </source>
</reference>
<name>A0A0D0IHL4_HAEIF</name>
<protein>
    <submittedName>
        <fullName evidence="1">Uncharacterized protein</fullName>
    </submittedName>
</protein>
<gene>
    <name evidence="1" type="ORF">NTHI1209_00892</name>
</gene>
<evidence type="ECO:0000313" key="2">
    <source>
        <dbReference type="Proteomes" id="UP000050700"/>
    </source>
</evidence>
<dbReference type="Proteomes" id="UP000050700">
    <property type="component" value="Unassembled WGS sequence"/>
</dbReference>
<dbReference type="AlphaFoldDB" id="A0A0D0IHL4"/>
<dbReference type="RefSeq" id="WP_005663367.1">
    <property type="nucleotide sequence ID" value="NZ_CP089168.1"/>
</dbReference>